<name>A0AAN9BQK5_9CAEN</name>
<evidence type="ECO:0000313" key="1">
    <source>
        <dbReference type="EMBL" id="KAK7109350.1"/>
    </source>
</evidence>
<organism evidence="1 2">
    <name type="scientific">Littorina saxatilis</name>
    <dbReference type="NCBI Taxonomy" id="31220"/>
    <lineage>
        <taxon>Eukaryota</taxon>
        <taxon>Metazoa</taxon>
        <taxon>Spiralia</taxon>
        <taxon>Lophotrochozoa</taxon>
        <taxon>Mollusca</taxon>
        <taxon>Gastropoda</taxon>
        <taxon>Caenogastropoda</taxon>
        <taxon>Littorinimorpha</taxon>
        <taxon>Littorinoidea</taxon>
        <taxon>Littorinidae</taxon>
        <taxon>Littorina</taxon>
    </lineage>
</organism>
<accession>A0AAN9BQK5</accession>
<dbReference type="Proteomes" id="UP001374579">
    <property type="component" value="Unassembled WGS sequence"/>
</dbReference>
<reference evidence="1 2" key="1">
    <citation type="submission" date="2024-02" db="EMBL/GenBank/DDBJ databases">
        <title>Chromosome-scale genome assembly of the rough periwinkle Littorina saxatilis.</title>
        <authorList>
            <person name="De Jode A."/>
            <person name="Faria R."/>
            <person name="Formenti G."/>
            <person name="Sims Y."/>
            <person name="Smith T.P."/>
            <person name="Tracey A."/>
            <person name="Wood J.M.D."/>
            <person name="Zagrodzka Z.B."/>
            <person name="Johannesson K."/>
            <person name="Butlin R.K."/>
            <person name="Leder E.H."/>
        </authorList>
    </citation>
    <scope>NUCLEOTIDE SEQUENCE [LARGE SCALE GENOMIC DNA]</scope>
    <source>
        <strain evidence="1">Snail1</strain>
        <tissue evidence="1">Muscle</tissue>
    </source>
</reference>
<dbReference type="EMBL" id="JBAMIC010000003">
    <property type="protein sequence ID" value="KAK7109350.1"/>
    <property type="molecule type" value="Genomic_DNA"/>
</dbReference>
<evidence type="ECO:0000313" key="2">
    <source>
        <dbReference type="Proteomes" id="UP001374579"/>
    </source>
</evidence>
<keyword evidence="2" id="KW-1185">Reference proteome</keyword>
<sequence>MSELDVTWARYAQHVDLGVELDTACQSPRRHQHEHRLYLCGTAPASASCRHHTARALPVTGHCTDTHTHTMYHRININTHVPWNKKHRPTLLPTKLASLQQQTTV</sequence>
<dbReference type="AlphaFoldDB" id="A0AAN9BQK5"/>
<gene>
    <name evidence="1" type="ORF">V1264_013404</name>
</gene>
<proteinExistence type="predicted"/>
<comment type="caution">
    <text evidence="1">The sequence shown here is derived from an EMBL/GenBank/DDBJ whole genome shotgun (WGS) entry which is preliminary data.</text>
</comment>
<protein>
    <submittedName>
        <fullName evidence="1">Uncharacterized protein</fullName>
    </submittedName>
</protein>